<keyword evidence="7" id="KW-1185">Reference proteome</keyword>
<keyword evidence="1" id="KW-0227">DNA damage</keyword>
<dbReference type="GO" id="GO:0006281">
    <property type="term" value="P:DNA repair"/>
    <property type="evidence" value="ECO:0007669"/>
    <property type="project" value="UniProtKB-KW"/>
</dbReference>
<dbReference type="GO" id="GO:0043139">
    <property type="term" value="F:5'-3' DNA helicase activity"/>
    <property type="evidence" value="ECO:0007669"/>
    <property type="project" value="UniProtKB-EC"/>
</dbReference>
<evidence type="ECO:0000256" key="2">
    <source>
        <dbReference type="SAM" id="MobiDB-lite"/>
    </source>
</evidence>
<sequence>MSAIALAGAFLGRTFDGQTLDSTIHSGDFLYQQRINTDRAFTYEDLPLSIKVPDPITTVEVTECREVAGNLFPKAPRQLSDAIQSLRQTLNHVFRTSPPRSGFLFGCPRGTVAFWECEGSFLVYDSHGVGKDGRPDPVCTENNVCRLFQCQTVELLAAFLLKEHMPLDQEIHLYTIVRLRFRLPLVEARKLATVKPRGRPKGWRAAAQQSTSQAGPEMESDQPSQATGTMRGTLPSLNSSLHSNIFDSTVDSVSAPPRKRERVGLGRTTSETERTVDRSPDVLTQDVPTTSPPSEDDTPLALRLPLARPLPNPRRRRNAVRDYARAHREAVRRYSQANPEVHRDAVRRYSQANPEVNRDAVRRYSQANPDVHREAVRRYDQANPDVHREAVRRYDQANPDVHREAVRRRYKAAHPDRVKIKYLSSGMRQAVAEHGPMGFWSGDLLDKVEPHRLQKPNLYGEDTYRCTWCNARLFEEEPHSGLWCCGKGAYNVLNLPPLTDAVYTAPAFLDRARAYNDLFAFCAMGVSGGYRHEPGLSFFKIEGRMYHKIYTLNSRGQSFNPRGGPRQWVNHCRLYIDDGEERRHLAEGRGLEPVVIDRLRSFLLGSNPFIGHFRQLAEEPAEGARLEFQLTSRARHGPVLGDRNTGTEVHAVLNVGDQLPGEPRHLTVWKAGDHSPSQISVLSPLMEPFQYPLLYPEGTLGWQVGRLDNAGKKLSLYNYARCLLLSEPRFSELGRLSQAWEVEMFARYEEEKLLYISNCQKEGGGMRVGPQDEVADAVRNPPQQVRRDVANDIARDETVQGEGGPVAGKIFLPSSFTGSPRYMKKKYMDAMGLVSRKGGPTYFLTFTASGAWDELKRSTRRGNKCDPATVSRIFHIKLKELLRDIRSGALFGPTAYILYVIEMQMRGLPHAHIAIRVEDGGPVQGRDVDGVVRADIPGPEEAGGRLRELVLKHMIHGPCEGRSCWDAKERRCSKFYPKPAGTSTYTDEKGFVHYKRSHSNTARKGNRLVHDGWVVPWNAALLLKYDAHINLEISSTRRVIKYLFKYMTKGGSHQNMRVVPLHEQQDEPDEYARRRMIGASDACWRLLDFHLTVSEPSVTMLPVHLEGQHNVVFRPGGEEDAIESSSSLLLLYLNRPPNQVFDSLTYQEFHEQYMIHTKRPRDTTPVPVFDHPDGRHFLTPRQRGERVTRMFWVSPNLGEQYFLRVLLANVPCRGYADLLSKGGEECTTFQEAARVLGFVNNEEEYADAIREAATFMTGPRLREFFVVLVNVGAPAAILWDQFRDLLCEDHLDRHPLDPEKAHKLALIHIDRSLRRNGSCNKTQGLPDVRDDTTELGRQYLHYSEGVQAQFVQEWEPQLTHEQRRLLDHIKALLDEPPTASARRPRTLFLDGPGGYGKTQVLKVIVSHVRSKGKVALCVASSGIAALNMEGGTTAHNMFRLPLDLGNGVGTWNIRAGTQRAQLIKAASLIVFDEAPMAHRHLFEMVDRSLRDLMGNNLPFGGKIFLCAGDFRQIAPVVEKAQTPQEIVSASLCSSDLWQHFVPFRLTAPQRTRGADAYSAFLLQVGNGTAPEVRFGEGREAESLVALPGVRHSPDVDHLIAEIYPPEIVSDPDAAAKRAILASLNINVKEINKVVLDAVDGPLHELVSSDSVDGEADDGFQVDSGLLHEARANGVPDHVLQLKVGAVCLITRNLNLDQGLVNGTKVIVEAITPRLVRVRKPEQSETYAIPRICFRLPIMSGSPLTMTRRQFPLQVAYAMSIHKSQGQTIERVGVDLRTDCFAHGQLYVALSRVRSPAHLSVLVQQDRVVDGVAHTKNVVYKDLLN</sequence>
<dbReference type="InterPro" id="IPR049163">
    <property type="entry name" value="Pif1-like_2B_dom"/>
</dbReference>
<keyword evidence="1" id="KW-0067">ATP-binding</keyword>
<dbReference type="Proteomes" id="UP001075354">
    <property type="component" value="Chromosome 1"/>
</dbReference>
<feature type="compositionally biased region" description="Low complexity" evidence="2">
    <location>
        <begin position="288"/>
        <end position="309"/>
    </location>
</feature>
<dbReference type="EC" id="5.6.2.3" evidence="1"/>
<comment type="caution">
    <text evidence="6">The sequence shown here is derived from an EMBL/GenBank/DDBJ whole genome shotgun (WGS) entry which is preliminary data.</text>
</comment>
<feature type="region of interest" description="Disordered" evidence="2">
    <location>
        <begin position="364"/>
        <end position="389"/>
    </location>
</feature>
<evidence type="ECO:0000259" key="3">
    <source>
        <dbReference type="Pfam" id="PF05970"/>
    </source>
</evidence>
<dbReference type="GO" id="GO:0016787">
    <property type="term" value="F:hydrolase activity"/>
    <property type="evidence" value="ECO:0007669"/>
    <property type="project" value="UniProtKB-KW"/>
</dbReference>
<evidence type="ECO:0000313" key="7">
    <source>
        <dbReference type="Proteomes" id="UP001075354"/>
    </source>
</evidence>
<dbReference type="InterPro" id="IPR027417">
    <property type="entry name" value="P-loop_NTPase"/>
</dbReference>
<dbReference type="InterPro" id="IPR025476">
    <property type="entry name" value="Helitron_helicase-like"/>
</dbReference>
<keyword evidence="1" id="KW-0378">Hydrolase</keyword>
<name>A0AAV7Y0M2_9NEOP</name>
<dbReference type="CDD" id="cd18809">
    <property type="entry name" value="SF1_C_RecD"/>
    <property type="match status" value="1"/>
</dbReference>
<dbReference type="Gene3D" id="3.90.70.120">
    <property type="match status" value="1"/>
</dbReference>
<feature type="region of interest" description="Disordered" evidence="2">
    <location>
        <begin position="196"/>
        <end position="319"/>
    </location>
</feature>
<keyword evidence="1" id="KW-0234">DNA repair</keyword>
<feature type="compositionally biased region" description="Polar residues" evidence="2">
    <location>
        <begin position="221"/>
        <end position="252"/>
    </location>
</feature>
<dbReference type="PANTHER" id="PTHR10492">
    <property type="match status" value="1"/>
</dbReference>
<feature type="domain" description="DNA helicase Pif1-like DEAD-box helicase" evidence="3">
    <location>
        <begin position="1357"/>
        <end position="1571"/>
    </location>
</feature>
<dbReference type="Gene3D" id="3.40.50.300">
    <property type="entry name" value="P-loop containing nucleotide triphosphate hydrolases"/>
    <property type="match status" value="2"/>
</dbReference>
<feature type="domain" description="Helitron helicase-like" evidence="4">
    <location>
        <begin position="733"/>
        <end position="913"/>
    </location>
</feature>
<feature type="domain" description="DNA helicase Pif1-like 2B" evidence="5">
    <location>
        <begin position="1670"/>
        <end position="1707"/>
    </location>
</feature>
<dbReference type="SUPFAM" id="SSF52540">
    <property type="entry name" value="P-loop containing nucleoside triphosphate hydrolases"/>
    <property type="match status" value="2"/>
</dbReference>
<evidence type="ECO:0000259" key="4">
    <source>
        <dbReference type="Pfam" id="PF14214"/>
    </source>
</evidence>
<comment type="cofactor">
    <cofactor evidence="1">
        <name>Mg(2+)</name>
        <dbReference type="ChEBI" id="CHEBI:18420"/>
    </cofactor>
</comment>
<reference evidence="6" key="1">
    <citation type="submission" date="2022-12" db="EMBL/GenBank/DDBJ databases">
        <title>Chromosome-level genome assembly of the bean flower thrips Megalurothrips usitatus.</title>
        <authorList>
            <person name="Ma L."/>
            <person name="Liu Q."/>
            <person name="Li H."/>
            <person name="Cai W."/>
        </authorList>
    </citation>
    <scope>NUCLEOTIDE SEQUENCE</scope>
    <source>
        <strain evidence="6">Cailab_2022a</strain>
    </source>
</reference>
<organism evidence="6 7">
    <name type="scientific">Megalurothrips usitatus</name>
    <name type="common">bean blossom thrips</name>
    <dbReference type="NCBI Taxonomy" id="439358"/>
    <lineage>
        <taxon>Eukaryota</taxon>
        <taxon>Metazoa</taxon>
        <taxon>Ecdysozoa</taxon>
        <taxon>Arthropoda</taxon>
        <taxon>Hexapoda</taxon>
        <taxon>Insecta</taxon>
        <taxon>Pterygota</taxon>
        <taxon>Neoptera</taxon>
        <taxon>Paraneoptera</taxon>
        <taxon>Thysanoptera</taxon>
        <taxon>Terebrantia</taxon>
        <taxon>Thripoidea</taxon>
        <taxon>Thripidae</taxon>
        <taxon>Megalurothrips</taxon>
    </lineage>
</organism>
<dbReference type="PANTHER" id="PTHR10492:SF57">
    <property type="entry name" value="ATP-DEPENDENT DNA HELICASE"/>
    <property type="match status" value="1"/>
</dbReference>
<dbReference type="GO" id="GO:0000723">
    <property type="term" value="P:telomere maintenance"/>
    <property type="evidence" value="ECO:0007669"/>
    <property type="project" value="InterPro"/>
</dbReference>
<dbReference type="Pfam" id="PF14214">
    <property type="entry name" value="Helitron_like_N"/>
    <property type="match status" value="1"/>
</dbReference>
<comment type="similarity">
    <text evidence="1">Belongs to the helicase family.</text>
</comment>
<keyword evidence="1" id="KW-0233">DNA recombination</keyword>
<accession>A0AAV7Y0M2</accession>
<protein>
    <recommendedName>
        <fullName evidence="1">ATP-dependent DNA helicase</fullName>
        <ecNumber evidence="1">5.6.2.3</ecNumber>
    </recommendedName>
</protein>
<dbReference type="InterPro" id="IPR010285">
    <property type="entry name" value="DNA_helicase_pif1-like_DEAD"/>
</dbReference>
<keyword evidence="1" id="KW-0347">Helicase</keyword>
<feature type="compositionally biased region" description="Basic and acidic residues" evidence="2">
    <location>
        <begin position="270"/>
        <end position="280"/>
    </location>
</feature>
<dbReference type="Pfam" id="PF21530">
    <property type="entry name" value="Pif1_2B_dom"/>
    <property type="match status" value="1"/>
</dbReference>
<proteinExistence type="inferred from homology"/>
<gene>
    <name evidence="6" type="ORF">ONE63_000016</name>
</gene>
<dbReference type="EMBL" id="JAPTSV010000001">
    <property type="protein sequence ID" value="KAJ1531332.1"/>
    <property type="molecule type" value="Genomic_DNA"/>
</dbReference>
<evidence type="ECO:0000259" key="5">
    <source>
        <dbReference type="Pfam" id="PF21530"/>
    </source>
</evidence>
<evidence type="ECO:0000256" key="1">
    <source>
        <dbReference type="RuleBase" id="RU363044"/>
    </source>
</evidence>
<feature type="compositionally biased region" description="Basic and acidic residues" evidence="2">
    <location>
        <begin position="370"/>
        <end position="389"/>
    </location>
</feature>
<keyword evidence="1" id="KW-0547">Nucleotide-binding</keyword>
<dbReference type="Pfam" id="PF05970">
    <property type="entry name" value="PIF1"/>
    <property type="match status" value="1"/>
</dbReference>
<evidence type="ECO:0000313" key="6">
    <source>
        <dbReference type="EMBL" id="KAJ1531332.1"/>
    </source>
</evidence>
<dbReference type="GO" id="GO:0006310">
    <property type="term" value="P:DNA recombination"/>
    <property type="evidence" value="ECO:0007669"/>
    <property type="project" value="UniProtKB-KW"/>
</dbReference>
<dbReference type="GO" id="GO:0005524">
    <property type="term" value="F:ATP binding"/>
    <property type="evidence" value="ECO:0007669"/>
    <property type="project" value="UniProtKB-KW"/>
</dbReference>
<comment type="catalytic activity">
    <reaction evidence="1">
        <text>ATP + H2O = ADP + phosphate + H(+)</text>
        <dbReference type="Rhea" id="RHEA:13065"/>
        <dbReference type="ChEBI" id="CHEBI:15377"/>
        <dbReference type="ChEBI" id="CHEBI:15378"/>
        <dbReference type="ChEBI" id="CHEBI:30616"/>
        <dbReference type="ChEBI" id="CHEBI:43474"/>
        <dbReference type="ChEBI" id="CHEBI:456216"/>
        <dbReference type="EC" id="5.6.2.3"/>
    </reaction>
</comment>